<evidence type="ECO:0000313" key="2">
    <source>
        <dbReference type="Proteomes" id="UP000799421"/>
    </source>
</evidence>
<evidence type="ECO:0000313" key="1">
    <source>
        <dbReference type="EMBL" id="KAF2857750.1"/>
    </source>
</evidence>
<keyword evidence="2" id="KW-1185">Reference proteome</keyword>
<reference evidence="1" key="1">
    <citation type="journal article" date="2020" name="Stud. Mycol.">
        <title>101 Dothideomycetes genomes: a test case for predicting lifestyles and emergence of pathogens.</title>
        <authorList>
            <person name="Haridas S."/>
            <person name="Albert R."/>
            <person name="Binder M."/>
            <person name="Bloem J."/>
            <person name="Labutti K."/>
            <person name="Salamov A."/>
            <person name="Andreopoulos B."/>
            <person name="Baker S."/>
            <person name="Barry K."/>
            <person name="Bills G."/>
            <person name="Bluhm B."/>
            <person name="Cannon C."/>
            <person name="Castanera R."/>
            <person name="Culley D."/>
            <person name="Daum C."/>
            <person name="Ezra D."/>
            <person name="Gonzalez J."/>
            <person name="Henrissat B."/>
            <person name="Kuo A."/>
            <person name="Liang C."/>
            <person name="Lipzen A."/>
            <person name="Lutzoni F."/>
            <person name="Magnuson J."/>
            <person name="Mondo S."/>
            <person name="Nolan M."/>
            <person name="Ohm R."/>
            <person name="Pangilinan J."/>
            <person name="Park H.-J."/>
            <person name="Ramirez L."/>
            <person name="Alfaro M."/>
            <person name="Sun H."/>
            <person name="Tritt A."/>
            <person name="Yoshinaga Y."/>
            <person name="Zwiers L.-H."/>
            <person name="Turgeon B."/>
            <person name="Goodwin S."/>
            <person name="Spatafora J."/>
            <person name="Crous P."/>
            <person name="Grigoriev I."/>
        </authorList>
    </citation>
    <scope>NUCLEOTIDE SEQUENCE</scope>
    <source>
        <strain evidence="1">CBS 480.64</strain>
    </source>
</reference>
<name>A0A6A7BRB8_9PEZI</name>
<dbReference type="Proteomes" id="UP000799421">
    <property type="component" value="Unassembled WGS sequence"/>
</dbReference>
<dbReference type="EMBL" id="MU006029">
    <property type="protein sequence ID" value="KAF2857750.1"/>
    <property type="molecule type" value="Genomic_DNA"/>
</dbReference>
<accession>A0A6A7BRB8</accession>
<organism evidence="1 2">
    <name type="scientific">Piedraia hortae CBS 480.64</name>
    <dbReference type="NCBI Taxonomy" id="1314780"/>
    <lineage>
        <taxon>Eukaryota</taxon>
        <taxon>Fungi</taxon>
        <taxon>Dikarya</taxon>
        <taxon>Ascomycota</taxon>
        <taxon>Pezizomycotina</taxon>
        <taxon>Dothideomycetes</taxon>
        <taxon>Dothideomycetidae</taxon>
        <taxon>Capnodiales</taxon>
        <taxon>Piedraiaceae</taxon>
        <taxon>Piedraia</taxon>
    </lineage>
</organism>
<sequence>MNRTSRQQIPSFTRSTWILLKDITPKLFEEWSETNRAVEAAEAAARIAEQAASAAAQGPSWAIIHADTANDFEGLDATYAVDQHVEDESGASAYHQMNPKHSD</sequence>
<gene>
    <name evidence="1" type="ORF">K470DRAFT_160072</name>
</gene>
<protein>
    <submittedName>
        <fullName evidence="1">Uncharacterized protein</fullName>
    </submittedName>
</protein>
<proteinExistence type="predicted"/>
<dbReference type="AlphaFoldDB" id="A0A6A7BRB8"/>